<reference evidence="3 4" key="1">
    <citation type="submission" date="2018-05" db="EMBL/GenBank/DDBJ databases">
        <title>The Hungate 1000. A catalogue of reference genomes from the rumen microbiome.</title>
        <authorList>
            <person name="Kelly W."/>
        </authorList>
    </citation>
    <scope>NUCLEOTIDE SEQUENCE [LARGE SCALE GENOMIC DNA]</scope>
    <source>
        <strain evidence="3 4">NLAE-zl-C242</strain>
    </source>
</reference>
<evidence type="ECO:0000256" key="2">
    <source>
        <dbReference type="SAM" id="Phobius"/>
    </source>
</evidence>
<name>A0A2Y9BIL5_9FIRM</name>
<keyword evidence="4" id="KW-1185">Reference proteome</keyword>
<organism evidence="3 4">
    <name type="scientific">Faecalicatena orotica</name>
    <dbReference type="NCBI Taxonomy" id="1544"/>
    <lineage>
        <taxon>Bacteria</taxon>
        <taxon>Bacillati</taxon>
        <taxon>Bacillota</taxon>
        <taxon>Clostridia</taxon>
        <taxon>Lachnospirales</taxon>
        <taxon>Lachnospiraceae</taxon>
        <taxon>Faecalicatena</taxon>
    </lineage>
</organism>
<dbReference type="EMBL" id="QGDL01000009">
    <property type="protein sequence ID" value="PWJ28283.1"/>
    <property type="molecule type" value="Genomic_DNA"/>
</dbReference>
<evidence type="ECO:0000313" key="3">
    <source>
        <dbReference type="EMBL" id="PWJ28283.1"/>
    </source>
</evidence>
<accession>A0A2Y9BIL5</accession>
<keyword evidence="1" id="KW-0175">Coiled coil</keyword>
<sequence>MKKTKTVLSGKQLLCKGAAVLSGAALLAGWILTGNTGIASEDKKIYEEAASLQPVVDEIGFQDFKLEDYPVAMYDGKHDYVFYNGEIEKREPVLETFAGTAYPVGDHFEVIIPTMKRFESLLSLAGGVEGMASGSGYGEEEQTATIWHEAFHAWQLSSHQIMGERMTPEDFTEDMETASGQAGETEEDFFKKEVDQKKDVKKELEQEMRLLKKIVTGSAMEKGKIDEVRNAVLEYRKLEDGRREKMTQEAADAERRCELTEGTAYYVEGIVLKAEKGSDKGGQTYKERYLETLDKYEDGRGKYYRIGMAKCLILDQLSPDWKETMDFSKSLDEMLDEAVSAVK</sequence>
<feature type="coiled-coil region" evidence="1">
    <location>
        <begin position="187"/>
        <end position="214"/>
    </location>
</feature>
<dbReference type="OrthoDB" id="161597at2"/>
<dbReference type="Proteomes" id="UP000245845">
    <property type="component" value="Unassembled WGS sequence"/>
</dbReference>
<evidence type="ECO:0000256" key="1">
    <source>
        <dbReference type="SAM" id="Coils"/>
    </source>
</evidence>
<keyword evidence="2" id="KW-0812">Transmembrane</keyword>
<feature type="transmembrane region" description="Helical" evidence="2">
    <location>
        <begin position="12"/>
        <end position="32"/>
    </location>
</feature>
<dbReference type="RefSeq" id="WP_109732083.1">
    <property type="nucleotide sequence ID" value="NZ_BAAACK010000009.1"/>
</dbReference>
<keyword evidence="2" id="KW-1133">Transmembrane helix</keyword>
<protein>
    <submittedName>
        <fullName evidence="3">Uncharacterized protein</fullName>
    </submittedName>
</protein>
<dbReference type="AlphaFoldDB" id="A0A2Y9BIL5"/>
<evidence type="ECO:0000313" key="4">
    <source>
        <dbReference type="Proteomes" id="UP000245845"/>
    </source>
</evidence>
<comment type="caution">
    <text evidence="3">The sequence shown here is derived from an EMBL/GenBank/DDBJ whole genome shotgun (WGS) entry which is preliminary data.</text>
</comment>
<proteinExistence type="predicted"/>
<gene>
    <name evidence="3" type="ORF">A8806_109163</name>
</gene>
<keyword evidence="2" id="KW-0472">Membrane</keyword>